<dbReference type="SUPFAM" id="SSF52266">
    <property type="entry name" value="SGNH hydrolase"/>
    <property type="match status" value="1"/>
</dbReference>
<comment type="subcellular location">
    <subcellularLocation>
        <location evidence="1">Cell membrane</location>
        <topology evidence="1">Multi-pass membrane protein</topology>
    </subcellularLocation>
</comment>
<evidence type="ECO:0000256" key="8">
    <source>
        <dbReference type="ARBA" id="ARBA00023315"/>
    </source>
</evidence>
<keyword evidence="6 10" id="KW-1133">Transmembrane helix</keyword>
<evidence type="ECO:0000313" key="12">
    <source>
        <dbReference type="EMBL" id="MDQ0213968.1"/>
    </source>
</evidence>
<organism evidence="12 13">
    <name type="scientific">Oikeobacillus pervagus</name>
    <dbReference type="NCBI Taxonomy" id="1325931"/>
    <lineage>
        <taxon>Bacteria</taxon>
        <taxon>Bacillati</taxon>
        <taxon>Bacillota</taxon>
        <taxon>Bacilli</taxon>
        <taxon>Bacillales</taxon>
        <taxon>Bacillaceae</taxon>
        <taxon>Oikeobacillus</taxon>
    </lineage>
</organism>
<evidence type="ECO:0000256" key="10">
    <source>
        <dbReference type="SAM" id="Phobius"/>
    </source>
</evidence>
<evidence type="ECO:0000256" key="2">
    <source>
        <dbReference type="ARBA" id="ARBA00007400"/>
    </source>
</evidence>
<dbReference type="AlphaFoldDB" id="A0AAJ1SW72"/>
<dbReference type="GO" id="GO:0016747">
    <property type="term" value="F:acyltransferase activity, transferring groups other than amino-acyl groups"/>
    <property type="evidence" value="ECO:0007669"/>
    <property type="project" value="InterPro"/>
</dbReference>
<evidence type="ECO:0000256" key="7">
    <source>
        <dbReference type="ARBA" id="ARBA00023136"/>
    </source>
</evidence>
<feature type="compositionally biased region" description="Basic and acidic residues" evidence="9">
    <location>
        <begin position="431"/>
        <end position="452"/>
    </location>
</feature>
<comment type="caution">
    <text evidence="12">The sequence shown here is derived from an EMBL/GenBank/DDBJ whole genome shotgun (WGS) entry which is preliminary data.</text>
</comment>
<proteinExistence type="inferred from homology"/>
<keyword evidence="13" id="KW-1185">Reference proteome</keyword>
<dbReference type="GO" id="GO:0005886">
    <property type="term" value="C:plasma membrane"/>
    <property type="evidence" value="ECO:0007669"/>
    <property type="project" value="UniProtKB-SubCell"/>
</dbReference>
<evidence type="ECO:0000256" key="6">
    <source>
        <dbReference type="ARBA" id="ARBA00022989"/>
    </source>
</evidence>
<evidence type="ECO:0000256" key="4">
    <source>
        <dbReference type="ARBA" id="ARBA00022679"/>
    </source>
</evidence>
<evidence type="ECO:0000259" key="11">
    <source>
        <dbReference type="Pfam" id="PF01757"/>
    </source>
</evidence>
<dbReference type="Pfam" id="PF01757">
    <property type="entry name" value="Acyl_transf_3"/>
    <property type="match status" value="1"/>
</dbReference>
<feature type="transmembrane region" description="Helical" evidence="10">
    <location>
        <begin position="236"/>
        <end position="255"/>
    </location>
</feature>
<accession>A0AAJ1SW72</accession>
<feature type="transmembrane region" description="Helical" evidence="10">
    <location>
        <begin position="174"/>
        <end position="193"/>
    </location>
</feature>
<dbReference type="Proteomes" id="UP001237207">
    <property type="component" value="Unassembled WGS sequence"/>
</dbReference>
<dbReference type="PANTHER" id="PTHR23028">
    <property type="entry name" value="ACETYLTRANSFERASE"/>
    <property type="match status" value="1"/>
</dbReference>
<sequence length="606" mass="69227">MLGKKDKRYIAGLDGLRGISVLAVIAYHLNMSWAPGGMLGVTIFFVLSGYLITDLLIFEWERHGRINFKQFWFKRARRLLPAMITMLFVVSAFVTMFMPVLLPKLREESLAAYLYISNWWFIIKDVSYFESFGIPSLLTHFWSLAVEEQFYIIWPIIIYIALRMKVSRKWGGMSILAVAILSAFLMGILYQPGTDPSRVYYGTDTRAFSILIGAALAVIWPSRSLSKTIPKKVGRIMDWIGVGALFIILFMMANTNQYESFLYRGGMFLFSMVVAVLVAVLAHPVSYLNKMMSFKPLLWVGVRSYGIYLWHYPVIVLTNQISILDNIPVLKLIIQVVLILMFAALSWKWVEEPIRHGALKRLIHRIKSGQLQFNQVTRSNQVMIAFCLIIVGISTFGLTCFSMLIDEKDHPVFSQENKQKQIVIEESTTGKSEEKGEREAESSKEDEHSKIEKDDTITFIGDSVLIDVAPKIKEQFPQAMIDAKVGRQMSEAVDLIQQWKNNQSLGQTVVIELGTNGAFREQQLKYLIELIGSKRSIYFTKVKVPKPWESIVNASLEKAALEYKNITLIEWDQICRGHPEYFVQDGVHLTKLGVEVYASMLKETIE</sequence>
<dbReference type="EMBL" id="JAUSUC010000003">
    <property type="protein sequence ID" value="MDQ0213968.1"/>
    <property type="molecule type" value="Genomic_DNA"/>
</dbReference>
<name>A0AAJ1SW72_9BACI</name>
<feature type="transmembrane region" description="Helical" evidence="10">
    <location>
        <begin position="332"/>
        <end position="350"/>
    </location>
</feature>
<dbReference type="InterPro" id="IPR036514">
    <property type="entry name" value="SGNH_hydro_sf"/>
</dbReference>
<feature type="transmembrane region" description="Helical" evidence="10">
    <location>
        <begin position="79"/>
        <end position="102"/>
    </location>
</feature>
<feature type="domain" description="Acyltransferase 3" evidence="11">
    <location>
        <begin position="11"/>
        <end position="344"/>
    </location>
</feature>
<keyword evidence="4" id="KW-0808">Transferase</keyword>
<feature type="transmembrane region" description="Helical" evidence="10">
    <location>
        <begin position="35"/>
        <end position="58"/>
    </location>
</feature>
<evidence type="ECO:0000256" key="5">
    <source>
        <dbReference type="ARBA" id="ARBA00022692"/>
    </source>
</evidence>
<dbReference type="PANTHER" id="PTHR23028:SF53">
    <property type="entry name" value="ACYL_TRANSF_3 DOMAIN-CONTAINING PROTEIN"/>
    <property type="match status" value="1"/>
</dbReference>
<evidence type="ECO:0000256" key="3">
    <source>
        <dbReference type="ARBA" id="ARBA00022475"/>
    </source>
</evidence>
<evidence type="ECO:0000313" key="13">
    <source>
        <dbReference type="Proteomes" id="UP001237207"/>
    </source>
</evidence>
<gene>
    <name evidence="12" type="ORF">J2S13_000363</name>
</gene>
<feature type="transmembrane region" description="Helical" evidence="10">
    <location>
        <begin position="261"/>
        <end position="282"/>
    </location>
</feature>
<dbReference type="CDD" id="cd01840">
    <property type="entry name" value="SGNH_hydrolase_yrhL_like"/>
    <property type="match status" value="1"/>
</dbReference>
<keyword evidence="5 10" id="KW-0812">Transmembrane</keyword>
<feature type="transmembrane region" description="Helical" evidence="10">
    <location>
        <begin position="9"/>
        <end position="29"/>
    </location>
</feature>
<dbReference type="InterPro" id="IPR002656">
    <property type="entry name" value="Acyl_transf_3_dom"/>
</dbReference>
<dbReference type="Gene3D" id="3.40.50.1110">
    <property type="entry name" value="SGNH hydrolase"/>
    <property type="match status" value="1"/>
</dbReference>
<feature type="region of interest" description="Disordered" evidence="9">
    <location>
        <begin position="423"/>
        <end position="452"/>
    </location>
</feature>
<keyword evidence="3" id="KW-1003">Cell membrane</keyword>
<keyword evidence="8" id="KW-0012">Acyltransferase</keyword>
<feature type="transmembrane region" description="Helical" evidence="10">
    <location>
        <begin position="141"/>
        <end position="162"/>
    </location>
</feature>
<dbReference type="RefSeq" id="WP_307255972.1">
    <property type="nucleotide sequence ID" value="NZ_JAUSUC010000003.1"/>
</dbReference>
<evidence type="ECO:0000256" key="1">
    <source>
        <dbReference type="ARBA" id="ARBA00004651"/>
    </source>
</evidence>
<feature type="transmembrane region" description="Helical" evidence="10">
    <location>
        <begin position="294"/>
        <end position="312"/>
    </location>
</feature>
<protein>
    <submittedName>
        <fullName evidence="12">Peptidoglycan/LPS O-acetylase OafA/YrhL</fullName>
    </submittedName>
</protein>
<comment type="similarity">
    <text evidence="2">Belongs to the acyltransferase 3 family.</text>
</comment>
<feature type="transmembrane region" description="Helical" evidence="10">
    <location>
        <begin position="382"/>
        <end position="405"/>
    </location>
</feature>
<dbReference type="InterPro" id="IPR050879">
    <property type="entry name" value="Acyltransferase_3"/>
</dbReference>
<evidence type="ECO:0000256" key="9">
    <source>
        <dbReference type="SAM" id="MobiDB-lite"/>
    </source>
</evidence>
<feature type="transmembrane region" description="Helical" evidence="10">
    <location>
        <begin position="205"/>
        <end position="224"/>
    </location>
</feature>
<dbReference type="GO" id="GO:0009103">
    <property type="term" value="P:lipopolysaccharide biosynthetic process"/>
    <property type="evidence" value="ECO:0007669"/>
    <property type="project" value="TreeGrafter"/>
</dbReference>
<keyword evidence="7 10" id="KW-0472">Membrane</keyword>
<reference evidence="12" key="1">
    <citation type="submission" date="2023-07" db="EMBL/GenBank/DDBJ databases">
        <title>Genomic Encyclopedia of Type Strains, Phase IV (KMG-IV): sequencing the most valuable type-strain genomes for metagenomic binning, comparative biology and taxonomic classification.</title>
        <authorList>
            <person name="Goeker M."/>
        </authorList>
    </citation>
    <scope>NUCLEOTIDE SEQUENCE</scope>
    <source>
        <strain evidence="12">DSM 23947</strain>
    </source>
</reference>